<accession>A0A5N6IMK9</accession>
<organism evidence="1 2">
    <name type="scientific">Aspergillus minisclerotigenes</name>
    <dbReference type="NCBI Taxonomy" id="656917"/>
    <lineage>
        <taxon>Eukaryota</taxon>
        <taxon>Fungi</taxon>
        <taxon>Dikarya</taxon>
        <taxon>Ascomycota</taxon>
        <taxon>Pezizomycotina</taxon>
        <taxon>Eurotiomycetes</taxon>
        <taxon>Eurotiomycetidae</taxon>
        <taxon>Eurotiales</taxon>
        <taxon>Aspergillaceae</taxon>
        <taxon>Aspergillus</taxon>
        <taxon>Aspergillus subgen. Circumdati</taxon>
    </lineage>
</organism>
<dbReference type="Gene3D" id="3.40.50.12660">
    <property type="match status" value="1"/>
</dbReference>
<evidence type="ECO:0000313" key="2">
    <source>
        <dbReference type="Proteomes" id="UP000326289"/>
    </source>
</evidence>
<keyword evidence="2" id="KW-1185">Reference proteome</keyword>
<dbReference type="Proteomes" id="UP000326289">
    <property type="component" value="Unassembled WGS sequence"/>
</dbReference>
<name>A0A5N6IMK9_9EURO</name>
<dbReference type="EMBL" id="ML732884">
    <property type="protein sequence ID" value="KAB8267921.1"/>
    <property type="molecule type" value="Genomic_DNA"/>
</dbReference>
<protein>
    <submittedName>
        <fullName evidence="1">Uncharacterized protein</fullName>
    </submittedName>
</protein>
<sequence length="119" mass="13200">MEMSQASNHWALLIGVNFYPIEANHNGAVNDVGLTQSYLWSDINPVGVAILKASSTEEPRAQPWEDPAIWPTLLNTFSTLECIGEAALEGDFVYMYFQVIAEANYYAAKTAIKRVGTRD</sequence>
<reference evidence="1 2" key="1">
    <citation type="submission" date="2019-04" db="EMBL/GenBank/DDBJ databases">
        <title>Fungal friends and foes A comparative genomics study of 23 Aspergillus species from section Flavi.</title>
        <authorList>
            <consortium name="DOE Joint Genome Institute"/>
            <person name="Kjaerbolling I."/>
            <person name="Vesth T.C."/>
            <person name="Frisvad J.C."/>
            <person name="Nybo J.L."/>
            <person name="Theobald S."/>
            <person name="Kildgaard S."/>
            <person name="Petersen T.I."/>
            <person name="Kuo A."/>
            <person name="Sato A."/>
            <person name="Lyhne E.K."/>
            <person name="Kogle M.E."/>
            <person name="Wiebenga A."/>
            <person name="Kun R.S."/>
            <person name="Lubbers R.J."/>
            <person name="Makela M.R."/>
            <person name="Barry K."/>
            <person name="Chovatia M."/>
            <person name="Clum A."/>
            <person name="Daum C."/>
            <person name="Haridas S."/>
            <person name="He G."/>
            <person name="LaButti K."/>
            <person name="Lipzen A."/>
            <person name="Mondo S."/>
            <person name="Pangilinan J."/>
            <person name="Riley R."/>
            <person name="Salamov A."/>
            <person name="Simmons B.A."/>
            <person name="Magnuson J.K."/>
            <person name="Henrissat B."/>
            <person name="Mortensen U.H."/>
            <person name="Larsen T.O."/>
            <person name="De vries R.P."/>
            <person name="Grigoriev I.V."/>
            <person name="Machida M."/>
            <person name="Baker S.E."/>
            <person name="Andersen M.R."/>
        </authorList>
    </citation>
    <scope>NUCLEOTIDE SEQUENCE [LARGE SCALE GENOMIC DNA]</scope>
    <source>
        <strain evidence="1 2">CBS 117635</strain>
    </source>
</reference>
<proteinExistence type="predicted"/>
<gene>
    <name evidence="1" type="ORF">BDV30DRAFT_219232</name>
</gene>
<evidence type="ECO:0000313" key="1">
    <source>
        <dbReference type="EMBL" id="KAB8267921.1"/>
    </source>
</evidence>
<dbReference type="AlphaFoldDB" id="A0A5N6IMK9"/>